<comment type="caution">
    <text evidence="5">The sequence shown here is derived from an EMBL/GenBank/DDBJ whole genome shotgun (WGS) entry which is preliminary data.</text>
</comment>
<keyword evidence="4" id="KW-0479">Metal-binding</keyword>
<dbReference type="PRINTS" id="PR00359">
    <property type="entry name" value="BP450"/>
</dbReference>
<dbReference type="SUPFAM" id="SSF48264">
    <property type="entry name" value="Cytochrome P450"/>
    <property type="match status" value="1"/>
</dbReference>
<evidence type="ECO:0000256" key="4">
    <source>
        <dbReference type="RuleBase" id="RU000461"/>
    </source>
</evidence>
<gene>
    <name evidence="5" type="ORF">ACFSB2_03445</name>
</gene>
<comment type="similarity">
    <text evidence="1 4">Belongs to the cytochrome P450 family.</text>
</comment>
<accession>A0ABW4JEJ6</accession>
<dbReference type="InterPro" id="IPR002397">
    <property type="entry name" value="Cyt_P450_B"/>
</dbReference>
<dbReference type="PANTHER" id="PTHR46696">
    <property type="entry name" value="P450, PUTATIVE (EUROFUNG)-RELATED"/>
    <property type="match status" value="1"/>
</dbReference>
<dbReference type="InterPro" id="IPR001128">
    <property type="entry name" value="Cyt_P450"/>
</dbReference>
<keyword evidence="3 4" id="KW-0503">Monooxygenase</keyword>
<dbReference type="Proteomes" id="UP001597079">
    <property type="component" value="Unassembled WGS sequence"/>
</dbReference>
<evidence type="ECO:0000256" key="1">
    <source>
        <dbReference type="ARBA" id="ARBA00010617"/>
    </source>
</evidence>
<dbReference type="PRINTS" id="PR00385">
    <property type="entry name" value="P450"/>
</dbReference>
<dbReference type="PROSITE" id="PS00086">
    <property type="entry name" value="CYTOCHROME_P450"/>
    <property type="match status" value="1"/>
</dbReference>
<dbReference type="InterPro" id="IPR017972">
    <property type="entry name" value="Cyt_P450_CS"/>
</dbReference>
<keyword evidence="4" id="KW-0560">Oxidoreductase</keyword>
<evidence type="ECO:0000256" key="2">
    <source>
        <dbReference type="ARBA" id="ARBA00022617"/>
    </source>
</evidence>
<evidence type="ECO:0000313" key="6">
    <source>
        <dbReference type="Proteomes" id="UP001597079"/>
    </source>
</evidence>
<dbReference type="PANTHER" id="PTHR46696:SF1">
    <property type="entry name" value="CYTOCHROME P450 YJIB-RELATED"/>
    <property type="match status" value="1"/>
</dbReference>
<keyword evidence="6" id="KW-1185">Reference proteome</keyword>
<evidence type="ECO:0000256" key="3">
    <source>
        <dbReference type="ARBA" id="ARBA00023033"/>
    </source>
</evidence>
<evidence type="ECO:0000313" key="5">
    <source>
        <dbReference type="EMBL" id="MFD1673763.1"/>
    </source>
</evidence>
<dbReference type="EMBL" id="JBHUCX010000013">
    <property type="protein sequence ID" value="MFD1673763.1"/>
    <property type="molecule type" value="Genomic_DNA"/>
</dbReference>
<dbReference type="Pfam" id="PF00067">
    <property type="entry name" value="p450"/>
    <property type="match status" value="1"/>
</dbReference>
<sequence>MTSIQQDRYPVYDQLRSNTPVLAEPSATSLRTYTTWHLTRYDDCLTALRDPRFVHEERKYLAPEVCEEPGENISSLTSSQRNWMLFKDPPDHTRLRSLVQRAFTPKIVQNLQPRMEHITTMLLDEMEAQTEVDLVQAYAFPLPVMIIATLLGVPMQDREQFRAWSNILFQSLDFLVSDTTWEQASQAVDALRAYLRDIVHERVKQPQDDLISGMVRARDEHGKLSEDELLDNCILMLAAGHETTVNLIANGVYLLLREPEALVQLQRDWTLLPSAVEEILRYESPIQVTTRFVSEDVQLGDVTLKKGDYVSPWLGAANRDPAKFTEPDRFDITRDPNRHLAFGQGIHFCLGAPLARLEGQVAIKAYFQRFPKSTFVGDQAWAFKPSVLTRSLAHLKLKVAP</sequence>
<dbReference type="RefSeq" id="WP_377941285.1">
    <property type="nucleotide sequence ID" value="NZ_JBHUCX010000013.1"/>
</dbReference>
<keyword evidence="4" id="KW-0408">Iron</keyword>
<reference evidence="6" key="1">
    <citation type="journal article" date="2019" name="Int. J. Syst. Evol. Microbiol.">
        <title>The Global Catalogue of Microorganisms (GCM) 10K type strain sequencing project: providing services to taxonomists for standard genome sequencing and annotation.</title>
        <authorList>
            <consortium name="The Broad Institute Genomics Platform"/>
            <consortium name="The Broad Institute Genome Sequencing Center for Infectious Disease"/>
            <person name="Wu L."/>
            <person name="Ma J."/>
        </authorList>
    </citation>
    <scope>NUCLEOTIDE SEQUENCE [LARGE SCALE GENOMIC DNA]</scope>
    <source>
        <strain evidence="6">CGMCC 1.12286</strain>
    </source>
</reference>
<dbReference type="Gene3D" id="1.10.630.10">
    <property type="entry name" value="Cytochrome P450"/>
    <property type="match status" value="1"/>
</dbReference>
<protein>
    <submittedName>
        <fullName evidence="5">Cytochrome P450</fullName>
    </submittedName>
</protein>
<keyword evidence="2 4" id="KW-0349">Heme</keyword>
<proteinExistence type="inferred from homology"/>
<dbReference type="CDD" id="cd20625">
    <property type="entry name" value="CYP164-like"/>
    <property type="match status" value="1"/>
</dbReference>
<organism evidence="5 6">
    <name type="scientific">Alicyclobacillus fodiniaquatilis</name>
    <dbReference type="NCBI Taxonomy" id="1661150"/>
    <lineage>
        <taxon>Bacteria</taxon>
        <taxon>Bacillati</taxon>
        <taxon>Bacillota</taxon>
        <taxon>Bacilli</taxon>
        <taxon>Bacillales</taxon>
        <taxon>Alicyclobacillaceae</taxon>
        <taxon>Alicyclobacillus</taxon>
    </lineage>
</organism>
<dbReference type="InterPro" id="IPR036396">
    <property type="entry name" value="Cyt_P450_sf"/>
</dbReference>
<name>A0ABW4JEJ6_9BACL</name>